<dbReference type="SUPFAM" id="SSF54106">
    <property type="entry name" value="LysM domain"/>
    <property type="match status" value="2"/>
</dbReference>
<evidence type="ECO:0000256" key="6">
    <source>
        <dbReference type="ARBA" id="ARBA00022807"/>
    </source>
</evidence>
<dbReference type="CDD" id="cd00118">
    <property type="entry name" value="LysM"/>
    <property type="match status" value="2"/>
</dbReference>
<dbReference type="Pfam" id="PF01476">
    <property type="entry name" value="LysM"/>
    <property type="match status" value="2"/>
</dbReference>
<evidence type="ECO:0000259" key="9">
    <source>
        <dbReference type="PROSITE" id="PS51782"/>
    </source>
</evidence>
<keyword evidence="3 8" id="KW-0732">Signal</keyword>
<feature type="domain" description="LysM" evidence="9">
    <location>
        <begin position="22"/>
        <end position="65"/>
    </location>
</feature>
<accession>A0ABV6LLZ4</accession>
<dbReference type="SUPFAM" id="SSF54001">
    <property type="entry name" value="Cysteine proteinases"/>
    <property type="match status" value="1"/>
</dbReference>
<protein>
    <submittedName>
        <fullName evidence="11">LysM peptidoglycan-binding domain-containing protein</fullName>
    </submittedName>
</protein>
<dbReference type="Proteomes" id="UP001589836">
    <property type="component" value="Unassembled WGS sequence"/>
</dbReference>
<dbReference type="InterPro" id="IPR018392">
    <property type="entry name" value="LysM"/>
</dbReference>
<reference evidence="11 12" key="1">
    <citation type="submission" date="2024-09" db="EMBL/GenBank/DDBJ databases">
        <authorList>
            <person name="Sun Q."/>
            <person name="Mori K."/>
        </authorList>
    </citation>
    <scope>NUCLEOTIDE SEQUENCE [LARGE SCALE GENOMIC DNA]</scope>
    <source>
        <strain evidence="11 12">NCAIM B.02529</strain>
    </source>
</reference>
<dbReference type="Gene3D" id="3.90.1720.10">
    <property type="entry name" value="endopeptidase domain like (from Nostoc punctiforme)"/>
    <property type="match status" value="1"/>
</dbReference>
<sequence>MVLPALVLGASLTFPNLAQAEENYKVKSGDTLWGISKDYNTSVSSLKNWNNLSGDIIYVGQTITIGESSSKATSHNTSSQHSSNTYTVKAGDTLWGISISHGTSVSKIKQLNGLSGDIIYVGQKLSLSGSTSNQSHSTSNNTSSQTTKSNTSNTSSTSGLISEAKQHIGTPYKWAGTSPSGFDCSGYIHYVFKQEGISVPRTTSSLWSAGQRVSSPSVGDIVFFETYKSGPSHAGIYVGNNKFIHAGYSRGVEVSSMDNSYWSPRYLGAKSLH</sequence>
<dbReference type="PANTHER" id="PTHR47053:SF1">
    <property type="entry name" value="MUREIN DD-ENDOPEPTIDASE MEPH-RELATED"/>
    <property type="match status" value="1"/>
</dbReference>
<evidence type="ECO:0000256" key="8">
    <source>
        <dbReference type="SAM" id="SignalP"/>
    </source>
</evidence>
<organism evidence="11 12">
    <name type="scientific">Pontibacillus salicampi</name>
    <dbReference type="NCBI Taxonomy" id="1449801"/>
    <lineage>
        <taxon>Bacteria</taxon>
        <taxon>Bacillati</taxon>
        <taxon>Bacillota</taxon>
        <taxon>Bacilli</taxon>
        <taxon>Bacillales</taxon>
        <taxon>Bacillaceae</taxon>
        <taxon>Pontibacillus</taxon>
    </lineage>
</organism>
<evidence type="ECO:0000256" key="7">
    <source>
        <dbReference type="SAM" id="MobiDB-lite"/>
    </source>
</evidence>
<feature type="signal peptide" evidence="8">
    <location>
        <begin position="1"/>
        <end position="20"/>
    </location>
</feature>
<dbReference type="InterPro" id="IPR051202">
    <property type="entry name" value="Peptidase_C40"/>
</dbReference>
<keyword evidence="5" id="KW-0378">Hydrolase</keyword>
<comment type="caution">
    <text evidence="11">The sequence shown here is derived from an EMBL/GenBank/DDBJ whole genome shotgun (WGS) entry which is preliminary data.</text>
</comment>
<feature type="domain" description="LysM" evidence="9">
    <location>
        <begin position="84"/>
        <end position="127"/>
    </location>
</feature>
<keyword evidence="2" id="KW-0645">Protease</keyword>
<dbReference type="Pfam" id="PF00877">
    <property type="entry name" value="NLPC_P60"/>
    <property type="match status" value="1"/>
</dbReference>
<evidence type="ECO:0000259" key="10">
    <source>
        <dbReference type="PROSITE" id="PS51935"/>
    </source>
</evidence>
<dbReference type="InterPro" id="IPR036779">
    <property type="entry name" value="LysM_dom_sf"/>
</dbReference>
<feature type="region of interest" description="Disordered" evidence="7">
    <location>
        <begin position="130"/>
        <end position="160"/>
    </location>
</feature>
<dbReference type="PROSITE" id="PS51782">
    <property type="entry name" value="LYSM"/>
    <property type="match status" value="2"/>
</dbReference>
<evidence type="ECO:0000256" key="4">
    <source>
        <dbReference type="ARBA" id="ARBA00022737"/>
    </source>
</evidence>
<dbReference type="PANTHER" id="PTHR47053">
    <property type="entry name" value="MUREIN DD-ENDOPEPTIDASE MEPH-RELATED"/>
    <property type="match status" value="1"/>
</dbReference>
<keyword evidence="12" id="KW-1185">Reference proteome</keyword>
<proteinExistence type="inferred from homology"/>
<evidence type="ECO:0000256" key="1">
    <source>
        <dbReference type="ARBA" id="ARBA00007074"/>
    </source>
</evidence>
<dbReference type="PROSITE" id="PS51935">
    <property type="entry name" value="NLPC_P60"/>
    <property type="match status" value="1"/>
</dbReference>
<feature type="compositionally biased region" description="Low complexity" evidence="7">
    <location>
        <begin position="130"/>
        <end position="159"/>
    </location>
</feature>
<evidence type="ECO:0000313" key="12">
    <source>
        <dbReference type="Proteomes" id="UP001589836"/>
    </source>
</evidence>
<evidence type="ECO:0000256" key="2">
    <source>
        <dbReference type="ARBA" id="ARBA00022670"/>
    </source>
</evidence>
<keyword evidence="6" id="KW-0788">Thiol protease</keyword>
<dbReference type="InterPro" id="IPR038765">
    <property type="entry name" value="Papain-like_cys_pep_sf"/>
</dbReference>
<dbReference type="Gene3D" id="3.10.350.10">
    <property type="entry name" value="LysM domain"/>
    <property type="match status" value="2"/>
</dbReference>
<evidence type="ECO:0000313" key="11">
    <source>
        <dbReference type="EMBL" id="MFC0523387.1"/>
    </source>
</evidence>
<feature type="domain" description="NlpC/P60" evidence="10">
    <location>
        <begin position="154"/>
        <end position="273"/>
    </location>
</feature>
<gene>
    <name evidence="11" type="ORF">ACFFGV_07295</name>
</gene>
<feature type="chain" id="PRO_5046319588" evidence="8">
    <location>
        <begin position="21"/>
        <end position="273"/>
    </location>
</feature>
<dbReference type="EMBL" id="JBHLTP010000004">
    <property type="protein sequence ID" value="MFC0523387.1"/>
    <property type="molecule type" value="Genomic_DNA"/>
</dbReference>
<dbReference type="RefSeq" id="WP_377346475.1">
    <property type="nucleotide sequence ID" value="NZ_JBHLTP010000004.1"/>
</dbReference>
<dbReference type="SMART" id="SM00257">
    <property type="entry name" value="LysM"/>
    <property type="match status" value="2"/>
</dbReference>
<evidence type="ECO:0000256" key="3">
    <source>
        <dbReference type="ARBA" id="ARBA00022729"/>
    </source>
</evidence>
<name>A0ABV6LLZ4_9BACI</name>
<evidence type="ECO:0000256" key="5">
    <source>
        <dbReference type="ARBA" id="ARBA00022801"/>
    </source>
</evidence>
<comment type="similarity">
    <text evidence="1">Belongs to the peptidase C40 family.</text>
</comment>
<dbReference type="InterPro" id="IPR000064">
    <property type="entry name" value="NLP_P60_dom"/>
</dbReference>
<keyword evidence="4" id="KW-0677">Repeat</keyword>